<name>E6MIG6_9FIRM</name>
<dbReference type="Pfam" id="PF00389">
    <property type="entry name" value="2-Hacid_dh"/>
    <property type="match status" value="1"/>
</dbReference>
<dbReference type="PANTHER" id="PTHR42789">
    <property type="entry name" value="D-ISOMER SPECIFIC 2-HYDROXYACID DEHYDROGENASE FAMILY PROTEIN (AFU_ORTHOLOGUE AFUA_6G10090)"/>
    <property type="match status" value="1"/>
</dbReference>
<dbReference type="Proteomes" id="UP000004754">
    <property type="component" value="Unassembled WGS sequence"/>
</dbReference>
<dbReference type="FunFam" id="3.40.50.720:FF:000041">
    <property type="entry name" value="D-3-phosphoglycerate dehydrogenase"/>
    <property type="match status" value="1"/>
</dbReference>
<dbReference type="STRING" id="887929.HMP0721_1801"/>
<dbReference type="SUPFAM" id="SSF52283">
    <property type="entry name" value="Formate/glycerate dehydrogenase catalytic domain-like"/>
    <property type="match status" value="1"/>
</dbReference>
<dbReference type="InterPro" id="IPR029752">
    <property type="entry name" value="D-isomer_DH_CS1"/>
</dbReference>
<feature type="domain" description="D-isomer specific 2-hydroxyacid dehydrogenase NAD-binding" evidence="7">
    <location>
        <begin position="111"/>
        <end position="313"/>
    </location>
</feature>
<dbReference type="Gene3D" id="3.40.50.720">
    <property type="entry name" value="NAD(P)-binding Rossmann-like Domain"/>
    <property type="match status" value="2"/>
</dbReference>
<dbReference type="EMBL" id="AEQN01000023">
    <property type="protein sequence ID" value="EFV01062.1"/>
    <property type="molecule type" value="Genomic_DNA"/>
</dbReference>
<keyword evidence="3 5" id="KW-0560">Oxidoreductase</keyword>
<sequence>MLKIFFTAEYDEEALKPLYQIGEITKDGWAVGKAKMLEDEFTKKAKDADVIITSYDDVTRKVIESAPNLKLIAVTRATPVNVDVAAASERNIPVIYTPGRNSDCTAEMTIALMLSIARKIPMAYSALKSGEFTADPSYKKVTKKGLKEDMVWDMKPGSPYVVFKGKQLKGSTLGIVGYGSVGRRVGKIARAIGMQLLIYDPFCCPIDIEDIGIKKVENLEELMSQSDFVTCHLKITPETKKIINKKMINLMKPSAYFINASRGAILDEEAIIEALKNRKIAGAAFDVYASEPITSNHPYITDLDNVVITPHIAGATMAVLENHTRQFVEDIIRFTQGKTLLYQYNK</sequence>
<dbReference type="RefSeq" id="WP_006599223.1">
    <property type="nucleotide sequence ID" value="NZ_GL622359.1"/>
</dbReference>
<dbReference type="PROSITE" id="PS00671">
    <property type="entry name" value="D_2_HYDROXYACID_DH_3"/>
    <property type="match status" value="1"/>
</dbReference>
<gene>
    <name evidence="8" type="primary">pdxB</name>
    <name evidence="8" type="ORF">HMP0721_1801</name>
</gene>
<evidence type="ECO:0000256" key="2">
    <source>
        <dbReference type="ARBA" id="ARBA00022605"/>
    </source>
</evidence>
<proteinExistence type="inferred from homology"/>
<dbReference type="GO" id="GO:0033711">
    <property type="term" value="F:4-phosphoerythronate dehydrogenase activity"/>
    <property type="evidence" value="ECO:0007669"/>
    <property type="project" value="UniProtKB-EC"/>
</dbReference>
<dbReference type="EC" id="1.1.1.290" evidence="8"/>
<dbReference type="GO" id="GO:0047545">
    <property type="term" value="F:(S)-2-hydroxyglutarate dehydrogenase activity"/>
    <property type="evidence" value="ECO:0007669"/>
    <property type="project" value="UniProtKB-ARBA"/>
</dbReference>
<evidence type="ECO:0000259" key="6">
    <source>
        <dbReference type="Pfam" id="PF00389"/>
    </source>
</evidence>
<dbReference type="PANTHER" id="PTHR42789:SF1">
    <property type="entry name" value="D-ISOMER SPECIFIC 2-HYDROXYACID DEHYDROGENASE FAMILY PROTEIN (AFU_ORTHOLOGUE AFUA_6G10090)"/>
    <property type="match status" value="1"/>
</dbReference>
<reference evidence="8 9" key="1">
    <citation type="submission" date="2010-12" db="EMBL/GenBank/DDBJ databases">
        <authorList>
            <person name="Muzny D."/>
            <person name="Qin X."/>
            <person name="Deng J."/>
            <person name="Jiang H."/>
            <person name="Liu Y."/>
            <person name="Qu J."/>
            <person name="Song X.-Z."/>
            <person name="Zhang L."/>
            <person name="Thornton R."/>
            <person name="Coyle M."/>
            <person name="Francisco L."/>
            <person name="Jackson L."/>
            <person name="Javaid M."/>
            <person name="Korchina V."/>
            <person name="Kovar C."/>
            <person name="Mata R."/>
            <person name="Mathew T."/>
            <person name="Ngo R."/>
            <person name="Nguyen L."/>
            <person name="Nguyen N."/>
            <person name="Okwuonu G."/>
            <person name="Ongeri F."/>
            <person name="Pham C."/>
            <person name="Simmons D."/>
            <person name="Wilczek-Boney K."/>
            <person name="Hale W."/>
            <person name="Jakkamsetti A."/>
            <person name="Pham P."/>
            <person name="Ruth R."/>
            <person name="San Lucas F."/>
            <person name="Warren J."/>
            <person name="Zhang J."/>
            <person name="Zhao Z."/>
            <person name="Zhou C."/>
            <person name="Zhu D."/>
            <person name="Lee S."/>
            <person name="Bess C."/>
            <person name="Blankenburg K."/>
            <person name="Forbes L."/>
            <person name="Fu Q."/>
            <person name="Gubbala S."/>
            <person name="Hirani K."/>
            <person name="Jayaseelan J.C."/>
            <person name="Lara F."/>
            <person name="Munidasa M."/>
            <person name="Palculict T."/>
            <person name="Patil S."/>
            <person name="Pu L.-L."/>
            <person name="Saada N."/>
            <person name="Tang L."/>
            <person name="Weissenberger G."/>
            <person name="Zhu Y."/>
            <person name="Hemphill L."/>
            <person name="Shang Y."/>
            <person name="Youmans B."/>
            <person name="Ayvaz T."/>
            <person name="Ross M."/>
            <person name="Santibanez J."/>
            <person name="Aqrawi P."/>
            <person name="Gross S."/>
            <person name="Joshi V."/>
            <person name="Fowler G."/>
            <person name="Nazareth L."/>
            <person name="Reid J."/>
            <person name="Worley K."/>
            <person name="Petrosino J."/>
            <person name="Highlander S."/>
            <person name="Gibbs R."/>
        </authorList>
    </citation>
    <scope>NUCLEOTIDE SEQUENCE [LARGE SCALE GENOMIC DNA]</scope>
    <source>
        <strain evidence="8 9">ATCC 23263</strain>
    </source>
</reference>
<dbReference type="CDD" id="cd12171">
    <property type="entry name" value="2-Hacid_dh_10"/>
    <property type="match status" value="1"/>
</dbReference>
<dbReference type="OrthoDB" id="9805416at2"/>
<dbReference type="InterPro" id="IPR006139">
    <property type="entry name" value="D-isomer_2_OHA_DH_cat_dom"/>
</dbReference>
<dbReference type="InterPro" id="IPR029753">
    <property type="entry name" value="D-isomer_DH_CS"/>
</dbReference>
<evidence type="ECO:0000259" key="7">
    <source>
        <dbReference type="Pfam" id="PF02826"/>
    </source>
</evidence>
<keyword evidence="4" id="KW-0520">NAD</keyword>
<dbReference type="SUPFAM" id="SSF51735">
    <property type="entry name" value="NAD(P)-binding Rossmann-fold domains"/>
    <property type="match status" value="1"/>
</dbReference>
<keyword evidence="2" id="KW-0028">Amino-acid biosynthesis</keyword>
<dbReference type="Pfam" id="PF02826">
    <property type="entry name" value="2-Hacid_dh_C"/>
    <property type="match status" value="1"/>
</dbReference>
<dbReference type="AlphaFoldDB" id="E6MIG6"/>
<evidence type="ECO:0000256" key="1">
    <source>
        <dbReference type="ARBA" id="ARBA00005854"/>
    </source>
</evidence>
<dbReference type="InterPro" id="IPR036291">
    <property type="entry name" value="NAD(P)-bd_dom_sf"/>
</dbReference>
<comment type="similarity">
    <text evidence="1 5">Belongs to the D-isomer specific 2-hydroxyacid dehydrogenase family.</text>
</comment>
<dbReference type="HOGENOM" id="CLU_019796_1_3_9"/>
<accession>E6MIG6</accession>
<feature type="domain" description="D-isomer specific 2-hydroxyacid dehydrogenase catalytic" evidence="6">
    <location>
        <begin position="12"/>
        <end position="342"/>
    </location>
</feature>
<dbReference type="PROSITE" id="PS00065">
    <property type="entry name" value="D_2_HYDROXYACID_DH_1"/>
    <property type="match status" value="1"/>
</dbReference>
<evidence type="ECO:0000313" key="8">
    <source>
        <dbReference type="EMBL" id="EFV01062.1"/>
    </source>
</evidence>
<organism evidence="8 9">
    <name type="scientific">Pseudoramibacter alactolyticus ATCC 23263</name>
    <dbReference type="NCBI Taxonomy" id="887929"/>
    <lineage>
        <taxon>Bacteria</taxon>
        <taxon>Bacillati</taxon>
        <taxon>Bacillota</taxon>
        <taxon>Clostridia</taxon>
        <taxon>Eubacteriales</taxon>
        <taxon>Eubacteriaceae</taxon>
        <taxon>Pseudoramibacter</taxon>
    </lineage>
</organism>
<dbReference type="GO" id="GO:0006564">
    <property type="term" value="P:L-serine biosynthetic process"/>
    <property type="evidence" value="ECO:0007669"/>
    <property type="project" value="UniProtKB-ARBA"/>
</dbReference>
<evidence type="ECO:0000256" key="5">
    <source>
        <dbReference type="RuleBase" id="RU003719"/>
    </source>
</evidence>
<comment type="caution">
    <text evidence="8">The sequence shown here is derived from an EMBL/GenBank/DDBJ whole genome shotgun (WGS) entry which is preliminary data.</text>
</comment>
<protein>
    <submittedName>
        <fullName evidence="8">4-phosphoerythronate dehydrogenase</fullName>
        <ecNumber evidence="8">1.1.1.290</ecNumber>
    </submittedName>
</protein>
<dbReference type="InterPro" id="IPR006140">
    <property type="entry name" value="D-isomer_DH_NAD-bd"/>
</dbReference>
<dbReference type="GO" id="GO:0004617">
    <property type="term" value="F:phosphoglycerate dehydrogenase activity"/>
    <property type="evidence" value="ECO:0007669"/>
    <property type="project" value="UniProtKB-ARBA"/>
</dbReference>
<evidence type="ECO:0000256" key="3">
    <source>
        <dbReference type="ARBA" id="ARBA00023002"/>
    </source>
</evidence>
<keyword evidence="9" id="KW-1185">Reference proteome</keyword>
<evidence type="ECO:0000256" key="4">
    <source>
        <dbReference type="ARBA" id="ARBA00023027"/>
    </source>
</evidence>
<dbReference type="GO" id="GO:0051287">
    <property type="term" value="F:NAD binding"/>
    <property type="evidence" value="ECO:0007669"/>
    <property type="project" value="InterPro"/>
</dbReference>
<evidence type="ECO:0000313" key="9">
    <source>
        <dbReference type="Proteomes" id="UP000004754"/>
    </source>
</evidence>
<dbReference type="eggNOG" id="COG0111">
    <property type="taxonomic scope" value="Bacteria"/>
</dbReference>
<dbReference type="InterPro" id="IPR050857">
    <property type="entry name" value="D-2-hydroxyacid_DH"/>
</dbReference>